<dbReference type="eggNOG" id="COG4865">
    <property type="taxonomic scope" value="Bacteria"/>
</dbReference>
<dbReference type="EMBL" id="AORZ01000113">
    <property type="protein sequence ID" value="EME97585.1"/>
    <property type="molecule type" value="Genomic_DNA"/>
</dbReference>
<dbReference type="GO" id="GO:0050097">
    <property type="term" value="F:methylaspartate mutase activity"/>
    <property type="evidence" value="ECO:0007669"/>
    <property type="project" value="InterPro"/>
</dbReference>
<comment type="caution">
    <text evidence="5">The sequence shown here is derived from an EMBL/GenBank/DDBJ whole genome shotgun (WGS) entry which is preliminary data.</text>
</comment>
<keyword evidence="2" id="KW-0413">Isomerase</keyword>
<proteinExistence type="predicted"/>
<dbReference type="Gene3D" id="3.20.20.240">
    <property type="entry name" value="Methylmalonyl-CoA mutase"/>
    <property type="match status" value="1"/>
</dbReference>
<protein>
    <submittedName>
        <fullName evidence="5">Methylaspartate mutase</fullName>
    </submittedName>
</protein>
<dbReference type="GO" id="GO:0019670">
    <property type="term" value="P:anaerobic L-glutamate catabolic process"/>
    <property type="evidence" value="ECO:0007669"/>
    <property type="project" value="InterPro"/>
</dbReference>
<evidence type="ECO:0000256" key="1">
    <source>
        <dbReference type="ARBA" id="ARBA00022628"/>
    </source>
</evidence>
<dbReference type="GO" id="GO:0031419">
    <property type="term" value="F:cobalamin binding"/>
    <property type="evidence" value="ECO:0007669"/>
    <property type="project" value="UniProtKB-KW"/>
</dbReference>
<reference evidence="5 6" key="1">
    <citation type="journal article" date="2013" name="Genome Announc.">
        <title>Whole-Genome Shotgun Assembly and Analysis of the Genome of Streptomyces mobaraensis DSM 40847, a Strain for Industrial Production of Microbial Transglutaminase.</title>
        <authorList>
            <person name="Yang H."/>
            <person name="He T."/>
            <person name="Wu W."/>
            <person name="Zhu W."/>
            <person name="Lu B."/>
            <person name="Sun W."/>
        </authorList>
    </citation>
    <scope>NUCLEOTIDE SEQUENCE [LARGE SCALE GENOMIC DNA]</scope>
    <source>
        <strain evidence="5 6">DSM 40847</strain>
    </source>
</reference>
<evidence type="ECO:0000313" key="6">
    <source>
        <dbReference type="Proteomes" id="UP000011740"/>
    </source>
</evidence>
<evidence type="ECO:0000256" key="4">
    <source>
        <dbReference type="SAM" id="MobiDB-lite"/>
    </source>
</evidence>
<keyword evidence="3" id="KW-0170">Cobalt</keyword>
<dbReference type="Pfam" id="PF06368">
    <property type="entry name" value="Met_asp_mut_E"/>
    <property type="match status" value="1"/>
</dbReference>
<feature type="region of interest" description="Disordered" evidence="4">
    <location>
        <begin position="492"/>
        <end position="517"/>
    </location>
</feature>
<feature type="region of interest" description="Disordered" evidence="4">
    <location>
        <begin position="1"/>
        <end position="76"/>
    </location>
</feature>
<evidence type="ECO:0000256" key="3">
    <source>
        <dbReference type="ARBA" id="ARBA00023285"/>
    </source>
</evidence>
<evidence type="ECO:0000256" key="2">
    <source>
        <dbReference type="ARBA" id="ARBA00023235"/>
    </source>
</evidence>
<dbReference type="InterPro" id="IPR016176">
    <property type="entry name" value="Cbl-dep_enz_cat"/>
</dbReference>
<dbReference type="PIRSF" id="PIRSF001495">
    <property type="entry name" value="Met_asp_mut_epsi"/>
    <property type="match status" value="1"/>
</dbReference>
<keyword evidence="1" id="KW-0846">Cobalamin</keyword>
<evidence type="ECO:0000313" key="5">
    <source>
        <dbReference type="EMBL" id="EME97585.1"/>
    </source>
</evidence>
<sequence>MNGRFGEAPEGDPRHGRPDAVPPVPGGSGRADAASARVPAGPARPDAVPVAGTAPGSDTAPVPGTAPVPVPGDMPAPRPVGDFGAFVRRAHRAGRLVVQPRMGFGDPAAMRAGLHATRRADATTVGTLTLDSYTRVGDLAAIETALREGSALNGFPIVSYPVETTRAVLRGLHGDDFPVQVRHGSAAPFDIFVALTRAGLSATEGGPVSYCLPYGRTPLDESMRNWERGSSLFAQLREWGASPHIETFGGCLLGQLCPPSMLVAVSVLEAVFFHRLGIRDLSVSYAQQTNREQDREAVAALRRLCAELLPDADWHVVIYAYMGVYPYTPEGCYRLLGEAAELAVGTGSERLIVKTVAESRRIPTVAENVAALEHAARVARTAPGPPAGDPDPGDSQTYAEARTLVDAVLNSHPDVGHALLVAFKRGYLDVPYCVHPDNAGRSRSYIDDRGWLRWADTGSLPIAGLVDGRRSRPVTSSDLLEALSYVQRSYDAPFWPDEPRPVAAEPAGPLEDGRPAP</sequence>
<accession>M3C0P1</accession>
<dbReference type="SUPFAM" id="SSF51703">
    <property type="entry name" value="Cobalamin (vitamin B12)-dependent enzymes"/>
    <property type="match status" value="1"/>
</dbReference>
<name>M3C0P1_STRM1</name>
<dbReference type="AlphaFoldDB" id="M3C0P1"/>
<gene>
    <name evidence="5" type="ORF">H340_25782</name>
</gene>
<feature type="compositionally biased region" description="Pro residues" evidence="4">
    <location>
        <begin position="64"/>
        <end position="76"/>
    </location>
</feature>
<dbReference type="PATRIC" id="fig|1223523.3.peg.5229"/>
<dbReference type="Proteomes" id="UP000011740">
    <property type="component" value="Unassembled WGS sequence"/>
</dbReference>
<dbReference type="STRING" id="1223523.H340_25782"/>
<organism evidence="5 6">
    <name type="scientific">Streptomyces mobaraensis (strain ATCC 29032 / DSM 40847 / JCM 4168 / NBRC 13819 / NCIMB 11159 / IPCR 16-22)</name>
    <dbReference type="NCBI Taxonomy" id="1223523"/>
    <lineage>
        <taxon>Bacteria</taxon>
        <taxon>Bacillati</taxon>
        <taxon>Actinomycetota</taxon>
        <taxon>Actinomycetes</taxon>
        <taxon>Kitasatosporales</taxon>
        <taxon>Streptomycetaceae</taxon>
        <taxon>Streptomyces</taxon>
    </lineage>
</organism>
<dbReference type="InterPro" id="IPR006396">
    <property type="entry name" value="Glu_mut_E"/>
</dbReference>